<dbReference type="EMBL" id="CP163429">
    <property type="protein sequence ID" value="XDP97170.1"/>
    <property type="molecule type" value="Genomic_DNA"/>
</dbReference>
<dbReference type="RefSeq" id="WP_369159986.1">
    <property type="nucleotide sequence ID" value="NZ_CP163429.1"/>
</dbReference>
<reference evidence="4" key="1">
    <citation type="submission" date="2024-07" db="EMBL/GenBank/DDBJ databases">
        <authorList>
            <person name="Yu S.T."/>
        </authorList>
    </citation>
    <scope>NUCLEOTIDE SEQUENCE</scope>
    <source>
        <strain evidence="4">R02</strain>
    </source>
</reference>
<gene>
    <name evidence="4" type="ORF">AB5J57_28210</name>
</gene>
<dbReference type="Pfam" id="PF14040">
    <property type="entry name" value="DNase_NucA_NucB"/>
    <property type="match status" value="1"/>
</dbReference>
<evidence type="ECO:0000313" key="4">
    <source>
        <dbReference type="EMBL" id="XDP97170.1"/>
    </source>
</evidence>
<evidence type="ECO:0000256" key="1">
    <source>
        <dbReference type="SAM" id="MobiDB-lite"/>
    </source>
</evidence>
<feature type="compositionally biased region" description="Low complexity" evidence="1">
    <location>
        <begin position="131"/>
        <end position="140"/>
    </location>
</feature>
<feature type="compositionally biased region" description="Low complexity" evidence="1">
    <location>
        <begin position="44"/>
        <end position="54"/>
    </location>
</feature>
<feature type="chain" id="PRO_5044226272" description="Deoxyribonuclease NucA/NucB domain-containing protein" evidence="2">
    <location>
        <begin position="26"/>
        <end position="490"/>
    </location>
</feature>
<feature type="region of interest" description="Disordered" evidence="1">
    <location>
        <begin position="103"/>
        <end position="174"/>
    </location>
</feature>
<evidence type="ECO:0000256" key="2">
    <source>
        <dbReference type="SAM" id="SignalP"/>
    </source>
</evidence>
<accession>A0AB39LWT5</accession>
<protein>
    <recommendedName>
        <fullName evidence="3">Deoxyribonuclease NucA/NucB domain-containing protein</fullName>
    </recommendedName>
</protein>
<sequence>MSSRRTRRVLPVLVLSLTLSLTAVGTTNAGEAPDRDASGSASRAVGPAPVDPAAPAATLQTAPFTAARSCAPVPAGALHAAPEAATACVSVKSGTAEAGTMPRARAMSAPSAPGTAALAGSSATHADEGTAGSRSLAAAADEADDPAGDGLGTEFEPDADDPEPPAATCQVTNPGTWTWSRTGGMCLNGAEVTYKLIDSRGAEIGSGLIAVNSTLSTSYKSLDVTETITAKVIRVTGDVQSLTLRMQVGCGTGCTTVTKQPWYATTLAYNQEVTGKTKYRGDPFATGKTRVSFRTNYAMYVTMPGATPVDSSATWSSPAGGEIRCDAEQPRLRGCVIPTNDLPVLSYSRSHEKYGIVVPIYEEIMRRRGTDILHAVDLAQATTNRQATCTPFTNLYPSTRGADSCDEFPPASTKEGGQDGTLCAELTPQVVNNVWSAPATWANRPATGTETCLRLHITQRANSSAGGVLGSLRKYQRLVTDDPFRIEFTA</sequence>
<keyword evidence="2" id="KW-0732">Signal</keyword>
<proteinExistence type="predicted"/>
<dbReference type="InterPro" id="IPR029476">
    <property type="entry name" value="DNase_NucA_NucB"/>
</dbReference>
<feature type="domain" description="Deoxyribonuclease NucA/NucB" evidence="3">
    <location>
        <begin position="388"/>
        <end position="421"/>
    </location>
</feature>
<feature type="signal peptide" evidence="2">
    <location>
        <begin position="1"/>
        <end position="25"/>
    </location>
</feature>
<feature type="region of interest" description="Disordered" evidence="1">
    <location>
        <begin position="27"/>
        <end position="54"/>
    </location>
</feature>
<name>A0AB39LWT5_9ACTN</name>
<organism evidence="4">
    <name type="scientific">Streptomyces sp. R02</name>
    <dbReference type="NCBI Taxonomy" id="3238623"/>
    <lineage>
        <taxon>Bacteria</taxon>
        <taxon>Bacillati</taxon>
        <taxon>Actinomycetota</taxon>
        <taxon>Actinomycetes</taxon>
        <taxon>Kitasatosporales</taxon>
        <taxon>Streptomycetaceae</taxon>
        <taxon>Streptomyces</taxon>
    </lineage>
</organism>
<feature type="compositionally biased region" description="Low complexity" evidence="1">
    <location>
        <begin position="103"/>
        <end position="113"/>
    </location>
</feature>
<evidence type="ECO:0000259" key="3">
    <source>
        <dbReference type="Pfam" id="PF14040"/>
    </source>
</evidence>
<dbReference type="AlphaFoldDB" id="A0AB39LWT5"/>